<name>A0A0F0CUX4_9BACT</name>
<dbReference type="Proteomes" id="UP000033428">
    <property type="component" value="Unassembled WGS sequence"/>
</dbReference>
<evidence type="ECO:0000313" key="2">
    <source>
        <dbReference type="EMBL" id="KJJ85824.1"/>
    </source>
</evidence>
<protein>
    <submittedName>
        <fullName evidence="2">Secreted protein</fullName>
    </submittedName>
</protein>
<keyword evidence="3" id="KW-1185">Reference proteome</keyword>
<proteinExistence type="predicted"/>
<keyword evidence="1" id="KW-0472">Membrane</keyword>
<keyword evidence="1" id="KW-1133">Transmembrane helix</keyword>
<gene>
    <name evidence="2" type="ORF">OMAG_000299</name>
</gene>
<organism evidence="2 3">
    <name type="scientific">Candidatus Omnitrophus magneticus</name>
    <dbReference type="NCBI Taxonomy" id="1609969"/>
    <lineage>
        <taxon>Bacteria</taxon>
        <taxon>Pseudomonadati</taxon>
        <taxon>Candidatus Omnitrophota</taxon>
        <taxon>Candidatus Omnitrophus</taxon>
    </lineage>
</organism>
<evidence type="ECO:0000313" key="3">
    <source>
        <dbReference type="Proteomes" id="UP000033428"/>
    </source>
</evidence>
<reference evidence="2 3" key="1">
    <citation type="submission" date="2015-02" db="EMBL/GenBank/DDBJ databases">
        <title>Single-cell genomics of uncultivated deep-branching MTB reveals a conserved set of magnetosome genes.</title>
        <authorList>
            <person name="Kolinko S."/>
            <person name="Richter M."/>
            <person name="Glockner F.O."/>
            <person name="Brachmann A."/>
            <person name="Schuler D."/>
        </authorList>
    </citation>
    <scope>NUCLEOTIDE SEQUENCE [LARGE SCALE GENOMIC DNA]</scope>
    <source>
        <strain evidence="2">SKK-01</strain>
    </source>
</reference>
<sequence length="397" mass="43465">MNKIKLNTTQKGFVLIVVMAFVMLMTMVTISSTGVLKQDLELIKTVKLKTQARNIADAGINHAFAKLKNEGFSDISEFTGTFDTGRYTVEYIGPKSISGSSSKKYLISSTGEIDGVRATVSAEVRDNTPTALMYMCAGGSDVRIASLLSYSNITGDIHANHSIYLKAILAVLNITGNISARVHVKEGSKLHDEDGFSGGWQDLLVFINGLNKDLATIYEDTSNVTFPSFNYEAYKQDAISAGTYYSGDKTFTNVTLTPSTGIVYVNGEVTFIGDNTIYGGIIADKIKIGRRQGNRFYFGALHQKESAYNTNLITAKNGDIGVLGELDAELALVYAAQDIISLENNARVTVNGIVLAGRDIDMWSFLTYLVYNYSLVTPKYLYNSDGENLFQIISWNK</sequence>
<feature type="transmembrane region" description="Helical" evidence="1">
    <location>
        <begin position="12"/>
        <end position="36"/>
    </location>
</feature>
<dbReference type="AlphaFoldDB" id="A0A0F0CUX4"/>
<keyword evidence="1" id="KW-0812">Transmembrane</keyword>
<comment type="caution">
    <text evidence="2">The sequence shown here is derived from an EMBL/GenBank/DDBJ whole genome shotgun (WGS) entry which is preliminary data.</text>
</comment>
<dbReference type="EMBL" id="JYNY01000067">
    <property type="protein sequence ID" value="KJJ85824.1"/>
    <property type="molecule type" value="Genomic_DNA"/>
</dbReference>
<evidence type="ECO:0000256" key="1">
    <source>
        <dbReference type="SAM" id="Phobius"/>
    </source>
</evidence>
<accession>A0A0F0CUX4</accession>